<feature type="DNA-binding region" description="HMG box" evidence="3">
    <location>
        <begin position="74"/>
        <end position="143"/>
    </location>
</feature>
<dbReference type="Pfam" id="PF00505">
    <property type="entry name" value="HMG_box"/>
    <property type="match status" value="1"/>
</dbReference>
<evidence type="ECO:0000259" key="5">
    <source>
        <dbReference type="PROSITE" id="PS50118"/>
    </source>
</evidence>
<protein>
    <recommendedName>
        <fullName evidence="5">HMG box domain-containing protein</fullName>
    </recommendedName>
</protein>
<feature type="region of interest" description="Disordered" evidence="4">
    <location>
        <begin position="47"/>
        <end position="72"/>
    </location>
</feature>
<dbReference type="PANTHER" id="PTHR45789:SF2">
    <property type="entry name" value="FI18025P1"/>
    <property type="match status" value="1"/>
</dbReference>
<dbReference type="CDD" id="cd01389">
    <property type="entry name" value="HMG-box_ROX1-like"/>
    <property type="match status" value="1"/>
</dbReference>
<feature type="compositionally biased region" description="Basic and acidic residues" evidence="4">
    <location>
        <begin position="47"/>
        <end position="56"/>
    </location>
</feature>
<feature type="domain" description="HMG box" evidence="5">
    <location>
        <begin position="74"/>
        <end position="143"/>
    </location>
</feature>
<keyword evidence="2 3" id="KW-0539">Nucleus</keyword>
<dbReference type="OrthoDB" id="6247875at2759"/>
<keyword evidence="1 3" id="KW-0238">DNA-binding</keyword>
<feature type="region of interest" description="Disordered" evidence="4">
    <location>
        <begin position="378"/>
        <end position="399"/>
    </location>
</feature>
<evidence type="ECO:0000313" key="7">
    <source>
        <dbReference type="Proteomes" id="UP000298061"/>
    </source>
</evidence>
<organism evidence="6 7">
    <name type="scientific">Hericium alpestre</name>
    <dbReference type="NCBI Taxonomy" id="135208"/>
    <lineage>
        <taxon>Eukaryota</taxon>
        <taxon>Fungi</taxon>
        <taxon>Dikarya</taxon>
        <taxon>Basidiomycota</taxon>
        <taxon>Agaricomycotina</taxon>
        <taxon>Agaricomycetes</taxon>
        <taxon>Russulales</taxon>
        <taxon>Hericiaceae</taxon>
        <taxon>Hericium</taxon>
    </lineage>
</organism>
<feature type="compositionally biased region" description="Basic and acidic residues" evidence="4">
    <location>
        <begin position="167"/>
        <end position="180"/>
    </location>
</feature>
<evidence type="ECO:0000256" key="4">
    <source>
        <dbReference type="SAM" id="MobiDB-lite"/>
    </source>
</evidence>
<dbReference type="SUPFAM" id="SSF47095">
    <property type="entry name" value="HMG-box"/>
    <property type="match status" value="1"/>
</dbReference>
<reference evidence="6 7" key="1">
    <citation type="submission" date="2019-02" db="EMBL/GenBank/DDBJ databases">
        <title>Genome sequencing of the rare red list fungi Hericium alpestre (H. flagellum).</title>
        <authorList>
            <person name="Buettner E."/>
            <person name="Kellner H."/>
        </authorList>
    </citation>
    <scope>NUCLEOTIDE SEQUENCE [LARGE SCALE GENOMIC DNA]</scope>
    <source>
        <strain evidence="6 7">DSM 108284</strain>
    </source>
</reference>
<sequence>MPPLVDRPPPMTFTFCTDFTPITFSTDPTRFEVMPDEDLPRICAPPIDHEEHDEGGRVSVARPSHAKKRDASYIPRPPNAFILFRSSFIKSQQIPDKIEGNRSSLSKIIGIVWKSLPREEREHWEAQAVKAQAEHRQRYPHWRFRPCTNALAKVKDGPPRKRGSRNKGRDGAEAENSNREKRCAQIAGLLAKGLTGEELRSAIQAWDRECGVKVGGKMGMAIGKQDLAPDIFAGGTGLEDIAKAWRKVEDDIPPVQNPLDASAVHYPVNVPTKQNPIKVRSASPDAANARFNVPLTAMFKRASSTPLSQDHVQPAAEYSVQPSKQYGNTVALNSSFIQYDVPQPALSPTLSEASTVSISPSAFEWVAQDPCAYRASAQEAFNPSPPGSPQSTGTADSEFYSSPIDAPVATACQPGFFSMSSSLYGWAGDANHQTALPSHESHLTASVGYRSYATQKDVELKQRCASPMIYMEQEVPRASDYFHPSFNGLAQYPFVQASDEYPSSYPYDGSPDHARAYTGYPYA</sequence>
<dbReference type="SMART" id="SM00398">
    <property type="entry name" value="HMG"/>
    <property type="match status" value="1"/>
</dbReference>
<dbReference type="InterPro" id="IPR036910">
    <property type="entry name" value="HMG_box_dom_sf"/>
</dbReference>
<gene>
    <name evidence="6" type="ORF">EWM64_g1127</name>
</gene>
<keyword evidence="7" id="KW-1185">Reference proteome</keyword>
<dbReference type="GO" id="GO:0005634">
    <property type="term" value="C:nucleus"/>
    <property type="evidence" value="ECO:0007669"/>
    <property type="project" value="UniProtKB-UniRule"/>
</dbReference>
<dbReference type="Gene3D" id="1.10.30.10">
    <property type="entry name" value="High mobility group box domain"/>
    <property type="match status" value="1"/>
</dbReference>
<dbReference type="Proteomes" id="UP000298061">
    <property type="component" value="Unassembled WGS sequence"/>
</dbReference>
<evidence type="ECO:0000256" key="1">
    <source>
        <dbReference type="ARBA" id="ARBA00023125"/>
    </source>
</evidence>
<proteinExistence type="predicted"/>
<dbReference type="InterPro" id="IPR051356">
    <property type="entry name" value="SOX/SOX-like_TF"/>
</dbReference>
<dbReference type="PROSITE" id="PS50118">
    <property type="entry name" value="HMG_BOX_2"/>
    <property type="match status" value="1"/>
</dbReference>
<dbReference type="AlphaFoldDB" id="A0A4Z0A8M4"/>
<dbReference type="InterPro" id="IPR009071">
    <property type="entry name" value="HMG_box_dom"/>
</dbReference>
<name>A0A4Z0A8M4_9AGAM</name>
<accession>A0A4Z0A8M4</accession>
<comment type="caution">
    <text evidence="6">The sequence shown here is derived from an EMBL/GenBank/DDBJ whole genome shotgun (WGS) entry which is preliminary data.</text>
</comment>
<evidence type="ECO:0000256" key="2">
    <source>
        <dbReference type="ARBA" id="ARBA00023242"/>
    </source>
</evidence>
<dbReference type="GO" id="GO:0000978">
    <property type="term" value="F:RNA polymerase II cis-regulatory region sequence-specific DNA binding"/>
    <property type="evidence" value="ECO:0007669"/>
    <property type="project" value="TreeGrafter"/>
</dbReference>
<dbReference type="PANTHER" id="PTHR45789">
    <property type="entry name" value="FI18025P1"/>
    <property type="match status" value="1"/>
</dbReference>
<dbReference type="EMBL" id="SFCI01000070">
    <property type="protein sequence ID" value="TFY82890.1"/>
    <property type="molecule type" value="Genomic_DNA"/>
</dbReference>
<dbReference type="STRING" id="135208.A0A4Z0A8M4"/>
<evidence type="ECO:0000256" key="3">
    <source>
        <dbReference type="PROSITE-ProRule" id="PRU00267"/>
    </source>
</evidence>
<evidence type="ECO:0000313" key="6">
    <source>
        <dbReference type="EMBL" id="TFY82890.1"/>
    </source>
</evidence>
<dbReference type="GO" id="GO:0000981">
    <property type="term" value="F:DNA-binding transcription factor activity, RNA polymerase II-specific"/>
    <property type="evidence" value="ECO:0007669"/>
    <property type="project" value="TreeGrafter"/>
</dbReference>
<feature type="region of interest" description="Disordered" evidence="4">
    <location>
        <begin position="150"/>
        <end position="180"/>
    </location>
</feature>